<feature type="active site" description="Proton acceptor" evidence="9">
    <location>
        <position position="471"/>
    </location>
</feature>
<keyword evidence="3" id="KW-0812">Transmembrane</keyword>
<comment type="caution">
    <text evidence="9">Lacks conserved residue(s) required for the propagation of feature annotation.</text>
</comment>
<keyword evidence="7 9" id="KW-0443">Lipid metabolism</keyword>
<dbReference type="Pfam" id="PF00027">
    <property type="entry name" value="cNMP_binding"/>
    <property type="match status" value="1"/>
</dbReference>
<sequence length="595" mass="64402">MSQIDRRVREIIEGYFGPNVDDAVYAALKPWDLKGGDWLFHKGDTGDALYFLVRGRLQAYAGESADDSTRFIGEVRPGQSVGEAGLLTGQPRSAGIRASRDSLLIRLEKADFERLAGEHPGMVMKLAAHVARLMQQNLAGQQQRGGGFSTVTLLTIHDSRRARNAAEQLARRLADENGALWLRTDRLDELGAPTGASVEPMELPERLKQWLADQENEHPLVVYQCGPGDSAWTRFAVRQADIVMAVADTAEASELAPIEDRLAQAGVNAPAAQALALVRPAGTDIGGTASWIGNRPVDFHLHLGEDGDADLARITRVLSGRAVGLVLGAGAVRGLSELGVYKAMVEAGVPVDWVGGSSIGSIVGAAIAHGWDPDKAIDVAREAFVKGRPFSDYTLPLVSLIRGKRMTRLLESLVDADIEDLPLPYFCVSSKLDRGEVHVHRRGSLVSAIRASAALPGVLPPAVVDSELVVDGAVLNNLPVDVMERFPVGTIIAIDVSSRHVRQVDYGETPSSWAILRSRLLPFTRRQRVPGLATLIMRSTEIGTLLQSRAHGERADLLINPPVRQFGLTDVSAYDQVVEAGYQHAREIFANWTQP</sequence>
<dbReference type="GO" id="GO:0004622">
    <property type="term" value="F:phosphatidylcholine lysophospholipase activity"/>
    <property type="evidence" value="ECO:0007669"/>
    <property type="project" value="UniProtKB-ARBA"/>
</dbReference>
<evidence type="ECO:0000256" key="6">
    <source>
        <dbReference type="ARBA" id="ARBA00022989"/>
    </source>
</evidence>
<feature type="domain" description="PNPLA" evidence="11">
    <location>
        <begin position="325"/>
        <end position="484"/>
    </location>
</feature>
<dbReference type="InterPro" id="IPR002641">
    <property type="entry name" value="PNPLA_dom"/>
</dbReference>
<evidence type="ECO:0000313" key="12">
    <source>
        <dbReference type="EMBL" id="KAA9132687.1"/>
    </source>
</evidence>
<dbReference type="EMBL" id="VYXP01000003">
    <property type="protein sequence ID" value="KAA9132687.1"/>
    <property type="molecule type" value="Genomic_DNA"/>
</dbReference>
<dbReference type="GO" id="GO:0016020">
    <property type="term" value="C:membrane"/>
    <property type="evidence" value="ECO:0007669"/>
    <property type="project" value="UniProtKB-SubCell"/>
</dbReference>
<organism evidence="12 13">
    <name type="scientific">Marinihelvus fidelis</name>
    <dbReference type="NCBI Taxonomy" id="2613842"/>
    <lineage>
        <taxon>Bacteria</taxon>
        <taxon>Pseudomonadati</taxon>
        <taxon>Pseudomonadota</taxon>
        <taxon>Gammaproteobacteria</taxon>
        <taxon>Chromatiales</taxon>
        <taxon>Wenzhouxiangellaceae</taxon>
        <taxon>Marinihelvus</taxon>
    </lineage>
</organism>
<evidence type="ECO:0000256" key="9">
    <source>
        <dbReference type="PROSITE-ProRule" id="PRU01161"/>
    </source>
</evidence>
<evidence type="ECO:0000256" key="8">
    <source>
        <dbReference type="ARBA" id="ARBA00023136"/>
    </source>
</evidence>
<dbReference type="SUPFAM" id="SSF51206">
    <property type="entry name" value="cAMP-binding domain-like"/>
    <property type="match status" value="1"/>
</dbReference>
<dbReference type="RefSeq" id="WP_150863409.1">
    <property type="nucleotide sequence ID" value="NZ_VYXP01000003.1"/>
</dbReference>
<dbReference type="Gene3D" id="3.40.1090.10">
    <property type="entry name" value="Cytosolic phospholipase A2 catalytic domain"/>
    <property type="match status" value="2"/>
</dbReference>
<dbReference type="InterPro" id="IPR016035">
    <property type="entry name" value="Acyl_Trfase/lysoPLipase"/>
</dbReference>
<evidence type="ECO:0000256" key="3">
    <source>
        <dbReference type="ARBA" id="ARBA00022692"/>
    </source>
</evidence>
<dbReference type="AlphaFoldDB" id="A0A5N0TEZ8"/>
<evidence type="ECO:0000256" key="4">
    <source>
        <dbReference type="ARBA" id="ARBA00022801"/>
    </source>
</evidence>
<feature type="domain" description="Cyclic nucleotide-binding" evidence="10">
    <location>
        <begin position="24"/>
        <end position="133"/>
    </location>
</feature>
<feature type="short sequence motif" description="GXSXG" evidence="9">
    <location>
        <begin position="356"/>
        <end position="360"/>
    </location>
</feature>
<keyword evidence="8" id="KW-0472">Membrane</keyword>
<keyword evidence="5 9" id="KW-0442">Lipid degradation</keyword>
<dbReference type="GO" id="GO:0016042">
    <property type="term" value="P:lipid catabolic process"/>
    <property type="evidence" value="ECO:0007669"/>
    <property type="project" value="UniProtKB-UniRule"/>
</dbReference>
<dbReference type="PROSITE" id="PS00889">
    <property type="entry name" value="CNMP_BINDING_2"/>
    <property type="match status" value="1"/>
</dbReference>
<dbReference type="Pfam" id="PF24179">
    <property type="entry name" value="NTE_Ploop"/>
    <property type="match status" value="1"/>
</dbReference>
<dbReference type="InterPro" id="IPR056556">
    <property type="entry name" value="NTE1_P-loop_dom"/>
</dbReference>
<evidence type="ECO:0000259" key="11">
    <source>
        <dbReference type="PROSITE" id="PS51635"/>
    </source>
</evidence>
<gene>
    <name evidence="12" type="ORF">F3N42_05590</name>
</gene>
<evidence type="ECO:0000256" key="2">
    <source>
        <dbReference type="ARBA" id="ARBA00006636"/>
    </source>
</evidence>
<dbReference type="InterPro" id="IPR050301">
    <property type="entry name" value="NTE"/>
</dbReference>
<reference evidence="12 13" key="1">
    <citation type="submission" date="2019-09" db="EMBL/GenBank/DDBJ databases">
        <title>Wenzhouxiangella sp. Genome sequencing and assembly.</title>
        <authorList>
            <person name="Zhang R."/>
        </authorList>
    </citation>
    <scope>NUCLEOTIDE SEQUENCE [LARGE SCALE GENOMIC DNA]</scope>
    <source>
        <strain evidence="12 13">W260</strain>
    </source>
</reference>
<comment type="subcellular location">
    <subcellularLocation>
        <location evidence="1">Membrane</location>
    </subcellularLocation>
</comment>
<protein>
    <submittedName>
        <fullName evidence="12">Cyclic nucleotide-binding domain-containing protein</fullName>
    </submittedName>
</protein>
<evidence type="ECO:0000256" key="7">
    <source>
        <dbReference type="ARBA" id="ARBA00023098"/>
    </source>
</evidence>
<accession>A0A5N0TEZ8</accession>
<dbReference type="InterPro" id="IPR018488">
    <property type="entry name" value="cNMP-bd_CS"/>
</dbReference>
<dbReference type="Proteomes" id="UP000325372">
    <property type="component" value="Unassembled WGS sequence"/>
</dbReference>
<name>A0A5N0TEZ8_9GAMM</name>
<feature type="active site" description="Nucleophile" evidence="9">
    <location>
        <position position="358"/>
    </location>
</feature>
<keyword evidence="6" id="KW-1133">Transmembrane helix</keyword>
<evidence type="ECO:0000313" key="13">
    <source>
        <dbReference type="Proteomes" id="UP000325372"/>
    </source>
</evidence>
<comment type="caution">
    <text evidence="12">The sequence shown here is derived from an EMBL/GenBank/DDBJ whole genome shotgun (WGS) entry which is preliminary data.</text>
</comment>
<keyword evidence="4 9" id="KW-0378">Hydrolase</keyword>
<dbReference type="SMART" id="SM00100">
    <property type="entry name" value="cNMP"/>
    <property type="match status" value="1"/>
</dbReference>
<evidence type="ECO:0000256" key="1">
    <source>
        <dbReference type="ARBA" id="ARBA00004370"/>
    </source>
</evidence>
<dbReference type="PANTHER" id="PTHR14226:SF29">
    <property type="entry name" value="NEUROPATHY TARGET ESTERASE SWS"/>
    <property type="match status" value="1"/>
</dbReference>
<evidence type="ECO:0000259" key="10">
    <source>
        <dbReference type="PROSITE" id="PS50042"/>
    </source>
</evidence>
<dbReference type="SUPFAM" id="SSF52151">
    <property type="entry name" value="FabD/lysophospholipase-like"/>
    <property type="match status" value="1"/>
</dbReference>
<dbReference type="CDD" id="cd00038">
    <property type="entry name" value="CAP_ED"/>
    <property type="match status" value="1"/>
</dbReference>
<dbReference type="InterPro" id="IPR014710">
    <property type="entry name" value="RmlC-like_jellyroll"/>
</dbReference>
<dbReference type="Pfam" id="PF01734">
    <property type="entry name" value="Patatin"/>
    <property type="match status" value="1"/>
</dbReference>
<keyword evidence="13" id="KW-1185">Reference proteome</keyword>
<dbReference type="PROSITE" id="PS51635">
    <property type="entry name" value="PNPLA"/>
    <property type="match status" value="1"/>
</dbReference>
<dbReference type="InterPro" id="IPR000595">
    <property type="entry name" value="cNMP-bd_dom"/>
</dbReference>
<dbReference type="PROSITE" id="PS50042">
    <property type="entry name" value="CNMP_BINDING_3"/>
    <property type="match status" value="1"/>
</dbReference>
<dbReference type="Gene3D" id="2.60.120.10">
    <property type="entry name" value="Jelly Rolls"/>
    <property type="match status" value="1"/>
</dbReference>
<comment type="similarity">
    <text evidence="2">Belongs to the NTE family.</text>
</comment>
<dbReference type="InterPro" id="IPR018490">
    <property type="entry name" value="cNMP-bd_dom_sf"/>
</dbReference>
<proteinExistence type="inferred from homology"/>
<dbReference type="PANTHER" id="PTHR14226">
    <property type="entry name" value="NEUROPATHY TARGET ESTERASE/SWISS CHEESE D.MELANOGASTER"/>
    <property type="match status" value="1"/>
</dbReference>
<feature type="short sequence motif" description="DGA/G" evidence="9">
    <location>
        <begin position="471"/>
        <end position="473"/>
    </location>
</feature>
<evidence type="ECO:0000256" key="5">
    <source>
        <dbReference type="ARBA" id="ARBA00022963"/>
    </source>
</evidence>